<sequence length="232" mass="24063">MITHSGGIPGFTTFTTFSPSSNLGLVVLINADEQAAHARAILKRAFDDVLGRAPPAQALDETPAEEPPTPLADASAGDPSSLDLSAYAGTYTSPGYGTLTLCTPTDPSPSCASVLADFAALGPVAPGLYGAYPRVFATHVRLTPLACDSHTFALTLTALFPHGYGADTSAFELWETGESEARVEFAVGPGPEGGQVAVAGFALFIDDEAVEARRRRTGGGEREAADAWFAKM</sequence>
<dbReference type="EMBL" id="MNAD01000495">
    <property type="protein sequence ID" value="OJT12303.1"/>
    <property type="molecule type" value="Genomic_DNA"/>
</dbReference>
<evidence type="ECO:0000313" key="2">
    <source>
        <dbReference type="EMBL" id="OJT12303.1"/>
    </source>
</evidence>
<protein>
    <recommendedName>
        <fullName evidence="4">Beta-lactamase-related domain-containing protein</fullName>
    </recommendedName>
</protein>
<feature type="region of interest" description="Disordered" evidence="1">
    <location>
        <begin position="58"/>
        <end position="78"/>
    </location>
</feature>
<dbReference type="AlphaFoldDB" id="A0A1M2VXK2"/>
<evidence type="ECO:0008006" key="4">
    <source>
        <dbReference type="Google" id="ProtNLM"/>
    </source>
</evidence>
<dbReference type="Gene3D" id="3.40.710.10">
    <property type="entry name" value="DD-peptidase/beta-lactamase superfamily"/>
    <property type="match status" value="1"/>
</dbReference>
<gene>
    <name evidence="2" type="ORF">TRAPUB_11170</name>
</gene>
<accession>A0A1M2VXK2</accession>
<comment type="caution">
    <text evidence="2">The sequence shown here is derived from an EMBL/GenBank/DDBJ whole genome shotgun (WGS) entry which is preliminary data.</text>
</comment>
<evidence type="ECO:0000256" key="1">
    <source>
        <dbReference type="SAM" id="MobiDB-lite"/>
    </source>
</evidence>
<evidence type="ECO:0000313" key="3">
    <source>
        <dbReference type="Proteomes" id="UP000184267"/>
    </source>
</evidence>
<dbReference type="OrthoDB" id="3263394at2759"/>
<reference evidence="2 3" key="1">
    <citation type="submission" date="2016-10" db="EMBL/GenBank/DDBJ databases">
        <title>Genome sequence of the basidiomycete white-rot fungus Trametes pubescens.</title>
        <authorList>
            <person name="Makela M.R."/>
            <person name="Granchi Z."/>
            <person name="Peng M."/>
            <person name="De Vries R.P."/>
            <person name="Grigoriev I."/>
            <person name="Riley R."/>
            <person name="Hilden K."/>
        </authorList>
    </citation>
    <scope>NUCLEOTIDE SEQUENCE [LARGE SCALE GENOMIC DNA]</scope>
    <source>
        <strain evidence="2 3">FBCC735</strain>
    </source>
</reference>
<name>A0A1M2VXK2_TRAPU</name>
<dbReference type="InterPro" id="IPR012338">
    <property type="entry name" value="Beta-lactam/transpept-like"/>
</dbReference>
<dbReference type="Proteomes" id="UP000184267">
    <property type="component" value="Unassembled WGS sequence"/>
</dbReference>
<keyword evidence="3" id="KW-1185">Reference proteome</keyword>
<dbReference type="STRING" id="154538.A0A1M2VXK2"/>
<proteinExistence type="predicted"/>
<organism evidence="2 3">
    <name type="scientific">Trametes pubescens</name>
    <name type="common">White-rot fungus</name>
    <dbReference type="NCBI Taxonomy" id="154538"/>
    <lineage>
        <taxon>Eukaryota</taxon>
        <taxon>Fungi</taxon>
        <taxon>Dikarya</taxon>
        <taxon>Basidiomycota</taxon>
        <taxon>Agaricomycotina</taxon>
        <taxon>Agaricomycetes</taxon>
        <taxon>Polyporales</taxon>
        <taxon>Polyporaceae</taxon>
        <taxon>Trametes</taxon>
    </lineage>
</organism>